<dbReference type="GO" id="GO:0016787">
    <property type="term" value="F:hydrolase activity"/>
    <property type="evidence" value="ECO:0007669"/>
    <property type="project" value="UniProtKB-KW"/>
</dbReference>
<dbReference type="EC" id="3.1.1.-" evidence="3"/>
<dbReference type="EMBL" id="BMMI01000002">
    <property type="protein sequence ID" value="GGL60765.1"/>
    <property type="molecule type" value="Genomic_DNA"/>
</dbReference>
<evidence type="ECO:0000313" key="2">
    <source>
        <dbReference type="EMBL" id="GGL60765.1"/>
    </source>
</evidence>
<accession>A0A846LQZ7</accession>
<reference evidence="2" key="1">
    <citation type="journal article" date="2014" name="Int. J. Syst. Evol. Microbiol.">
        <title>Complete genome of a new Firmicutes species belonging to the dominant human colonic microbiota ('Ruminococcus bicirculans') reveals two chromosomes and a selective capacity to utilize plant glucans.</title>
        <authorList>
            <consortium name="NISC Comparative Sequencing Program"/>
            <person name="Wegmann U."/>
            <person name="Louis P."/>
            <person name="Goesmann A."/>
            <person name="Henrissat B."/>
            <person name="Duncan S.H."/>
            <person name="Flint H.J."/>
        </authorList>
    </citation>
    <scope>NUCLEOTIDE SEQUENCE</scope>
    <source>
        <strain evidence="2">CGMCC 4.5581</strain>
    </source>
</reference>
<dbReference type="InterPro" id="IPR050789">
    <property type="entry name" value="Diverse_Enzym_Activities"/>
</dbReference>
<reference evidence="3 4" key="3">
    <citation type="submission" date="2020-02" db="EMBL/GenBank/DDBJ databases">
        <title>Sequencing the genomes of 1000 actinobacteria strains.</title>
        <authorList>
            <person name="Klenk H.-P."/>
        </authorList>
    </citation>
    <scope>NUCLEOTIDE SEQUENCE [LARGE SCALE GENOMIC DNA]</scope>
    <source>
        <strain evidence="3 4">DSM 45201</strain>
    </source>
</reference>
<organism evidence="3 4">
    <name type="scientific">Modestobacter marinus</name>
    <dbReference type="NCBI Taxonomy" id="477641"/>
    <lineage>
        <taxon>Bacteria</taxon>
        <taxon>Bacillati</taxon>
        <taxon>Actinomycetota</taxon>
        <taxon>Actinomycetes</taxon>
        <taxon>Geodermatophilales</taxon>
        <taxon>Geodermatophilaceae</taxon>
        <taxon>Modestobacter</taxon>
    </lineage>
</organism>
<reference evidence="5" key="2">
    <citation type="journal article" date="2019" name="Int. J. Syst. Evol. Microbiol.">
        <title>The Global Catalogue of Microorganisms (GCM) 10K type strain sequencing project: providing services to taxonomists for standard genome sequencing and annotation.</title>
        <authorList>
            <consortium name="The Broad Institute Genomics Platform"/>
            <consortium name="The Broad Institute Genome Sequencing Center for Infectious Disease"/>
            <person name="Wu L."/>
            <person name="Ma J."/>
        </authorList>
    </citation>
    <scope>NUCLEOTIDE SEQUENCE [LARGE SCALE GENOMIC DNA]</scope>
    <source>
        <strain evidence="5">CGMCC 4.5581</strain>
    </source>
</reference>
<evidence type="ECO:0000313" key="4">
    <source>
        <dbReference type="Proteomes" id="UP000552836"/>
    </source>
</evidence>
<dbReference type="Proteomes" id="UP000552836">
    <property type="component" value="Unassembled WGS sequence"/>
</dbReference>
<dbReference type="RefSeq" id="WP_166756498.1">
    <property type="nucleotide sequence ID" value="NZ_BAABJU010000003.1"/>
</dbReference>
<gene>
    <name evidence="3" type="ORF">FB380_003372</name>
    <name evidence="2" type="ORF">GCM10011589_16060</name>
</gene>
<evidence type="ECO:0000259" key="1">
    <source>
        <dbReference type="Pfam" id="PF00144"/>
    </source>
</evidence>
<dbReference type="Proteomes" id="UP000648663">
    <property type="component" value="Unassembled WGS sequence"/>
</dbReference>
<name>A0A846LQZ7_9ACTN</name>
<dbReference type="PANTHER" id="PTHR43283">
    <property type="entry name" value="BETA-LACTAMASE-RELATED"/>
    <property type="match status" value="1"/>
</dbReference>
<dbReference type="PANTHER" id="PTHR43283:SF3">
    <property type="entry name" value="BETA-LACTAMASE FAMILY PROTEIN (AFU_ORTHOLOGUE AFUA_5G07500)"/>
    <property type="match status" value="1"/>
</dbReference>
<evidence type="ECO:0000313" key="5">
    <source>
        <dbReference type="Proteomes" id="UP000648663"/>
    </source>
</evidence>
<evidence type="ECO:0000313" key="3">
    <source>
        <dbReference type="EMBL" id="NIH68884.1"/>
    </source>
</evidence>
<dbReference type="InterPro" id="IPR001466">
    <property type="entry name" value="Beta-lactam-related"/>
</dbReference>
<dbReference type="SUPFAM" id="SSF56601">
    <property type="entry name" value="beta-lactamase/transpeptidase-like"/>
    <property type="match status" value="1"/>
</dbReference>
<reference evidence="2" key="4">
    <citation type="submission" date="2024-05" db="EMBL/GenBank/DDBJ databases">
        <authorList>
            <person name="Sun Q."/>
            <person name="Zhou Y."/>
        </authorList>
    </citation>
    <scope>NUCLEOTIDE SEQUENCE</scope>
    <source>
        <strain evidence="2">CGMCC 4.5581</strain>
    </source>
</reference>
<proteinExistence type="predicted"/>
<feature type="domain" description="Beta-lactamase-related" evidence="1">
    <location>
        <begin position="21"/>
        <end position="371"/>
    </location>
</feature>
<dbReference type="EMBL" id="JAAMPA010000002">
    <property type="protein sequence ID" value="NIH68884.1"/>
    <property type="molecule type" value="Genomic_DNA"/>
</dbReference>
<comment type="caution">
    <text evidence="3">The sequence shown here is derived from an EMBL/GenBank/DDBJ whole genome shotgun (WGS) entry which is preliminary data.</text>
</comment>
<protein>
    <submittedName>
        <fullName evidence="2">1,4-butanediol diacrylate esterase</fullName>
    </submittedName>
    <submittedName>
        <fullName evidence="3">Methyl acetate hydrolase</fullName>
        <ecNumber evidence="3">3.1.1.-</ecNumber>
    </submittedName>
</protein>
<sequence length="405" mass="43869">MTHPFSAAADAVLDRATRAEAPVAGVVAMVTDRTETVYTGTAGVRRLGGDQPMTPDTVFALFSTTKAVTATAALQLVEEGRLDLDAPARTHAPAIGELKVLDGFGDDGSPRLRDPRREVTTRMLLTHTGGFGYDFFNEHYNRLAEEHGQPSVITATKAALTTPLLFDPGERWEYGSNLDWVGQVVEGITGQRLGDVFAERVFGPLGMTDTSFVLDDRLRSRLASMHSRGADGSLTPMDFELPSPPEVDMGGHGLYGTVGDYLRFLRMWLNDGQGEHGTVLRPETVRMAVQNHLGDLKVTGLPGVIPSLSNDAEFFPGMPKSWSLPFMINDEQAPTGRPAGALSWAGLANLFYWIDRDNGVAGFWATQILPFGDATSFGSYLEFETAWYASLAGRDRQPEVAGAGQ</sequence>
<keyword evidence="5" id="KW-1185">Reference proteome</keyword>
<dbReference type="Gene3D" id="3.40.710.10">
    <property type="entry name" value="DD-peptidase/beta-lactamase superfamily"/>
    <property type="match status" value="1"/>
</dbReference>
<keyword evidence="3" id="KW-0378">Hydrolase</keyword>
<dbReference type="InterPro" id="IPR012338">
    <property type="entry name" value="Beta-lactam/transpept-like"/>
</dbReference>
<dbReference type="AlphaFoldDB" id="A0A846LQZ7"/>
<dbReference type="Pfam" id="PF00144">
    <property type="entry name" value="Beta-lactamase"/>
    <property type="match status" value="1"/>
</dbReference>